<protein>
    <submittedName>
        <fullName evidence="2">Uncharacterized protein</fullName>
    </submittedName>
</protein>
<feature type="transmembrane region" description="Helical" evidence="1">
    <location>
        <begin position="36"/>
        <end position="58"/>
    </location>
</feature>
<keyword evidence="3" id="KW-1185">Reference proteome</keyword>
<organism evidence="2 3">
    <name type="scientific">Paractinoplanes rishiriensis</name>
    <dbReference type="NCBI Taxonomy" id="1050105"/>
    <lineage>
        <taxon>Bacteria</taxon>
        <taxon>Bacillati</taxon>
        <taxon>Actinomycetota</taxon>
        <taxon>Actinomycetes</taxon>
        <taxon>Micromonosporales</taxon>
        <taxon>Micromonosporaceae</taxon>
        <taxon>Paractinoplanes</taxon>
    </lineage>
</organism>
<reference evidence="2" key="1">
    <citation type="submission" date="2021-01" db="EMBL/GenBank/DDBJ databases">
        <title>Whole genome shotgun sequence of Actinoplanes rishiriensis NBRC 108556.</title>
        <authorList>
            <person name="Komaki H."/>
            <person name="Tamura T."/>
        </authorList>
    </citation>
    <scope>NUCLEOTIDE SEQUENCE</scope>
    <source>
        <strain evidence="2">NBRC 108556</strain>
    </source>
</reference>
<keyword evidence="1" id="KW-0812">Transmembrane</keyword>
<accession>A0A919K7G6</accession>
<sequence>MPATLTTLPVLFVIILLALADQTILLRSIVQEGNPLGLAILFIPLFSPAIVASMVYLANGKWINLGTGRTNALALILAGGMGLFVPLNYFVLQVGVFAVVLTWRRMRRRPRWRLFVVTAVISVALFTLGVVSQWKWDRIDHFPRTAVGRIVDGLTRMNIEDRSGGRSVLVISVNDAYAIVASREYPPTVETVSLDVLENGHICQLEPNWNQVSLVRHLFGGKAGLANSAAPCLDH</sequence>
<evidence type="ECO:0000313" key="3">
    <source>
        <dbReference type="Proteomes" id="UP000636960"/>
    </source>
</evidence>
<dbReference type="EMBL" id="BOMV01000080">
    <property type="protein sequence ID" value="GIF00100.1"/>
    <property type="molecule type" value="Genomic_DNA"/>
</dbReference>
<keyword evidence="1" id="KW-1133">Transmembrane helix</keyword>
<evidence type="ECO:0000256" key="1">
    <source>
        <dbReference type="SAM" id="Phobius"/>
    </source>
</evidence>
<dbReference type="Proteomes" id="UP000636960">
    <property type="component" value="Unassembled WGS sequence"/>
</dbReference>
<comment type="caution">
    <text evidence="2">The sequence shown here is derived from an EMBL/GenBank/DDBJ whole genome shotgun (WGS) entry which is preliminary data.</text>
</comment>
<dbReference type="AlphaFoldDB" id="A0A919K7G6"/>
<feature type="transmembrane region" description="Helical" evidence="1">
    <location>
        <begin position="112"/>
        <end position="131"/>
    </location>
</feature>
<gene>
    <name evidence="2" type="ORF">Ari01nite_75640</name>
</gene>
<evidence type="ECO:0000313" key="2">
    <source>
        <dbReference type="EMBL" id="GIF00100.1"/>
    </source>
</evidence>
<name>A0A919K7G6_9ACTN</name>
<proteinExistence type="predicted"/>
<feature type="transmembrane region" description="Helical" evidence="1">
    <location>
        <begin position="70"/>
        <end position="92"/>
    </location>
</feature>
<keyword evidence="1" id="KW-0472">Membrane</keyword>